<keyword evidence="2" id="KW-0812">Transmembrane</keyword>
<evidence type="ECO:0000256" key="1">
    <source>
        <dbReference type="SAM" id="MobiDB-lite"/>
    </source>
</evidence>
<gene>
    <name evidence="3" type="ORF">K8U80_01150</name>
    <name evidence="4" type="ORF">QVN30_05230</name>
</gene>
<evidence type="ECO:0000313" key="3">
    <source>
        <dbReference type="EMBL" id="HJG29985.1"/>
    </source>
</evidence>
<dbReference type="Proteomes" id="UP001168435">
    <property type="component" value="Unassembled WGS sequence"/>
</dbReference>
<feature type="transmembrane region" description="Helical" evidence="2">
    <location>
        <begin position="43"/>
        <end position="76"/>
    </location>
</feature>
<proteinExistence type="predicted"/>
<keyword evidence="6" id="KW-1185">Reference proteome</keyword>
<keyword evidence="2" id="KW-0472">Membrane</keyword>
<comment type="caution">
    <text evidence="3">The sequence shown here is derived from an EMBL/GenBank/DDBJ whole genome shotgun (WGS) entry which is preliminary data.</text>
</comment>
<reference evidence="3" key="2">
    <citation type="submission" date="2021-09" db="EMBL/GenBank/DDBJ databases">
        <authorList>
            <person name="Gilroy R."/>
        </authorList>
    </citation>
    <scope>NUCLEOTIDE SEQUENCE</scope>
    <source>
        <strain evidence="3">ChiGjej2B2-7701</strain>
    </source>
</reference>
<evidence type="ECO:0000313" key="6">
    <source>
        <dbReference type="Proteomes" id="UP001168435"/>
    </source>
</evidence>
<reference evidence="3" key="1">
    <citation type="journal article" date="2021" name="PeerJ">
        <title>Extensive microbial diversity within the chicken gut microbiome revealed by metagenomics and culture.</title>
        <authorList>
            <person name="Gilroy R."/>
            <person name="Ravi A."/>
            <person name="Getino M."/>
            <person name="Pursley I."/>
            <person name="Horton D.L."/>
            <person name="Alikhan N.F."/>
            <person name="Baker D."/>
            <person name="Gharbi K."/>
            <person name="Hall N."/>
            <person name="Watson M."/>
            <person name="Adriaenssens E.M."/>
            <person name="Foster-Nyarko E."/>
            <person name="Jarju S."/>
            <person name="Secka A."/>
            <person name="Antonio M."/>
            <person name="Oren A."/>
            <person name="Chaudhuri R.R."/>
            <person name="La Ragione R."/>
            <person name="Hildebrand F."/>
            <person name="Pallen M.J."/>
        </authorList>
    </citation>
    <scope>NUCLEOTIDE SEQUENCE</scope>
    <source>
        <strain evidence="3">ChiGjej2B2-7701</strain>
    </source>
</reference>
<feature type="compositionally biased region" description="Basic and acidic residues" evidence="1">
    <location>
        <begin position="129"/>
        <end position="144"/>
    </location>
</feature>
<evidence type="ECO:0000313" key="5">
    <source>
        <dbReference type="Proteomes" id="UP000746751"/>
    </source>
</evidence>
<sequence>MEIAFLICSLLLLLFGVYIGFLIGSNVGERAVTKADYWKMNAAAIIVTVLLAFIFAGLPLLYGAIIGLLAGCIAGLKMAFGESTGPWRALDKMFNVNRSHRETAERGGGEERRRRRKEGAPAPDLISVTEDKRSKTRKNAKDAR</sequence>
<dbReference type="EMBL" id="JAUEIQ010000004">
    <property type="protein sequence ID" value="MDN0063709.1"/>
    <property type="molecule type" value="Genomic_DNA"/>
</dbReference>
<organism evidence="3 5">
    <name type="scientific">Collinsella ihumii</name>
    <dbReference type="NCBI Taxonomy" id="1720204"/>
    <lineage>
        <taxon>Bacteria</taxon>
        <taxon>Bacillati</taxon>
        <taxon>Actinomycetota</taxon>
        <taxon>Coriobacteriia</taxon>
        <taxon>Coriobacteriales</taxon>
        <taxon>Coriobacteriaceae</taxon>
        <taxon>Collinsella</taxon>
    </lineage>
</organism>
<evidence type="ECO:0000256" key="2">
    <source>
        <dbReference type="SAM" id="Phobius"/>
    </source>
</evidence>
<feature type="compositionally biased region" description="Basic and acidic residues" evidence="1">
    <location>
        <begin position="99"/>
        <end position="112"/>
    </location>
</feature>
<name>A0A921IQ81_9ACTN</name>
<dbReference type="AlphaFoldDB" id="A0A921IQ81"/>
<protein>
    <submittedName>
        <fullName evidence="3">Uncharacterized protein</fullName>
    </submittedName>
</protein>
<keyword evidence="2" id="KW-1133">Transmembrane helix</keyword>
<accession>A0A921IQ81</accession>
<evidence type="ECO:0000313" key="4">
    <source>
        <dbReference type="EMBL" id="MDN0063709.1"/>
    </source>
</evidence>
<reference evidence="4" key="3">
    <citation type="submission" date="2023-06" db="EMBL/GenBank/DDBJ databases">
        <authorList>
            <person name="Zeman M."/>
            <person name="Kubasova T."/>
            <person name="Jahodarova E."/>
            <person name="Nykrynova M."/>
            <person name="Rychlik I."/>
        </authorList>
    </citation>
    <scope>NUCLEOTIDE SEQUENCE</scope>
    <source>
        <strain evidence="4">176_SSukc20</strain>
    </source>
</reference>
<dbReference type="RefSeq" id="WP_066828669.1">
    <property type="nucleotide sequence ID" value="NZ_CABKVW010000001.1"/>
</dbReference>
<feature type="region of interest" description="Disordered" evidence="1">
    <location>
        <begin position="98"/>
        <end position="144"/>
    </location>
</feature>
<dbReference type="EMBL" id="DYVF01000008">
    <property type="protein sequence ID" value="HJG29985.1"/>
    <property type="molecule type" value="Genomic_DNA"/>
</dbReference>
<dbReference type="Proteomes" id="UP000746751">
    <property type="component" value="Unassembled WGS sequence"/>
</dbReference>
<reference evidence="4" key="4">
    <citation type="submission" date="2024-05" db="EMBL/GenBank/DDBJ databases">
        <title>Identification and characterization of horizontal gene transfer across gut microbiota members of farm animals based on homology search.</title>
        <authorList>
            <person name="Schwarzerova J."/>
            <person name="Nykrynova M."/>
            <person name="Jureckova K."/>
            <person name="Cejkova D."/>
            <person name="Rychlik I."/>
        </authorList>
    </citation>
    <scope>NUCLEOTIDE SEQUENCE</scope>
    <source>
        <strain evidence="4">176_SSukc20</strain>
    </source>
</reference>